<name>A0A1S7PN14_AGRTU</name>
<evidence type="ECO:0000256" key="3">
    <source>
        <dbReference type="ARBA" id="ARBA00022692"/>
    </source>
</evidence>
<dbReference type="GeneID" id="92924748"/>
<evidence type="ECO:0000256" key="5">
    <source>
        <dbReference type="ARBA" id="ARBA00023136"/>
    </source>
</evidence>
<keyword evidence="4 6" id="KW-1133">Transmembrane helix</keyword>
<dbReference type="EMBL" id="FBWC01000011">
    <property type="protein sequence ID" value="CUX23666.1"/>
    <property type="molecule type" value="Genomic_DNA"/>
</dbReference>
<proteinExistence type="predicted"/>
<comment type="subcellular location">
    <subcellularLocation>
        <location evidence="1">Cell membrane</location>
        <topology evidence="1">Multi-pass membrane protein</topology>
    </subcellularLocation>
</comment>
<dbReference type="AlphaFoldDB" id="A0A1S7PN14"/>
<dbReference type="Proteomes" id="UP000191897">
    <property type="component" value="Unassembled WGS sequence"/>
</dbReference>
<dbReference type="InterPro" id="IPR000045">
    <property type="entry name" value="Prepilin_IV_endopep_pep"/>
</dbReference>
<feature type="transmembrane region" description="Helical" evidence="6">
    <location>
        <begin position="57"/>
        <end position="77"/>
    </location>
</feature>
<evidence type="ECO:0000313" key="8">
    <source>
        <dbReference type="EMBL" id="CUX23666.1"/>
    </source>
</evidence>
<keyword evidence="5 6" id="KW-0472">Membrane</keyword>
<gene>
    <name evidence="8" type="ORF">AGR4C_Cc20060</name>
</gene>
<dbReference type="Pfam" id="PF01478">
    <property type="entry name" value="Peptidase_A24"/>
    <property type="match status" value="1"/>
</dbReference>
<reference evidence="8 9" key="1">
    <citation type="submission" date="2016-01" db="EMBL/GenBank/DDBJ databases">
        <authorList>
            <person name="Oliw E.H."/>
        </authorList>
    </citation>
    <scope>NUCLEOTIDE SEQUENCE [LARGE SCALE GENOMIC DNA]</scope>
    <source>
        <strain evidence="8 9">Kerr 14</strain>
    </source>
</reference>
<dbReference type="PANTHER" id="PTHR36506:SF1">
    <property type="entry name" value="PREFLAGELLIN PEPTIDASE"/>
    <property type="match status" value="1"/>
</dbReference>
<keyword evidence="3 6" id="KW-0812">Transmembrane</keyword>
<feature type="transmembrane region" description="Helical" evidence="6">
    <location>
        <begin position="27"/>
        <end position="45"/>
    </location>
</feature>
<dbReference type="GO" id="GO:0005886">
    <property type="term" value="C:plasma membrane"/>
    <property type="evidence" value="ECO:0007669"/>
    <property type="project" value="UniProtKB-SubCell"/>
</dbReference>
<evidence type="ECO:0000313" key="9">
    <source>
        <dbReference type="Proteomes" id="UP000191897"/>
    </source>
</evidence>
<evidence type="ECO:0000256" key="1">
    <source>
        <dbReference type="ARBA" id="ARBA00004651"/>
    </source>
</evidence>
<evidence type="ECO:0000256" key="6">
    <source>
        <dbReference type="SAM" id="Phobius"/>
    </source>
</evidence>
<feature type="transmembrane region" description="Helical" evidence="6">
    <location>
        <begin position="97"/>
        <end position="118"/>
    </location>
</feature>
<evidence type="ECO:0000256" key="4">
    <source>
        <dbReference type="ARBA" id="ARBA00022989"/>
    </source>
</evidence>
<feature type="domain" description="Prepilin type IV endopeptidase peptidase" evidence="7">
    <location>
        <begin position="9"/>
        <end position="112"/>
    </location>
</feature>
<sequence length="170" mass="17783">MVIAAIFLTLPLCLAFAAFTDLLSMTIPNRISLILLLSFILIAPFSGMDWQTFAMSLAAAAAVFFACFALFAANVMGGGDAKLLTAAAVWYGFNLSLIEFLLSVTFVGGLLTLGILLLRSRSQEIMASGIPLPDSLLAAKKIPYGIGIAIAGFLTYGNAPIVEAAIASLS</sequence>
<evidence type="ECO:0000259" key="7">
    <source>
        <dbReference type="Pfam" id="PF01478"/>
    </source>
</evidence>
<accession>A0A1S7PN14</accession>
<dbReference type="RefSeq" id="WP_003507405.1">
    <property type="nucleotide sequence ID" value="NZ_LT009730.1"/>
</dbReference>
<evidence type="ECO:0000256" key="2">
    <source>
        <dbReference type="ARBA" id="ARBA00022475"/>
    </source>
</evidence>
<dbReference type="PANTHER" id="PTHR36506">
    <property type="entry name" value="PREFLAGELLIN PEPTIDASE"/>
    <property type="match status" value="1"/>
</dbReference>
<protein>
    <submittedName>
        <fullName evidence="8">Components of type IV pilus, prepilin peptidase</fullName>
    </submittedName>
</protein>
<dbReference type="GO" id="GO:0004190">
    <property type="term" value="F:aspartic-type endopeptidase activity"/>
    <property type="evidence" value="ECO:0007669"/>
    <property type="project" value="InterPro"/>
</dbReference>
<dbReference type="InterPro" id="IPR052218">
    <property type="entry name" value="Preflagellin_Peptidase"/>
</dbReference>
<dbReference type="Gene3D" id="1.20.120.1220">
    <property type="match status" value="1"/>
</dbReference>
<keyword evidence="2" id="KW-1003">Cell membrane</keyword>
<organism evidence="8 9">
    <name type="scientific">Agrobacterium tumefaciens str. Kerr 14</name>
    <dbReference type="NCBI Taxonomy" id="1183424"/>
    <lineage>
        <taxon>Bacteria</taxon>
        <taxon>Pseudomonadati</taxon>
        <taxon>Pseudomonadota</taxon>
        <taxon>Alphaproteobacteria</taxon>
        <taxon>Hyphomicrobiales</taxon>
        <taxon>Rhizobiaceae</taxon>
        <taxon>Rhizobium/Agrobacterium group</taxon>
        <taxon>Agrobacterium</taxon>
        <taxon>Agrobacterium tumefaciens complex</taxon>
    </lineage>
</organism>